<evidence type="ECO:0000313" key="4">
    <source>
        <dbReference type="EMBL" id="VDP87573.1"/>
    </source>
</evidence>
<dbReference type="InterPro" id="IPR002110">
    <property type="entry name" value="Ankyrin_rpt"/>
</dbReference>
<evidence type="ECO:0000256" key="3">
    <source>
        <dbReference type="PROSITE-ProRule" id="PRU00023"/>
    </source>
</evidence>
<dbReference type="AlphaFoldDB" id="A0A183AUX5"/>
<dbReference type="SUPFAM" id="SSF48403">
    <property type="entry name" value="Ankyrin repeat"/>
    <property type="match status" value="1"/>
</dbReference>
<dbReference type="OrthoDB" id="4567at2759"/>
<accession>A0A183AUX5</accession>
<keyword evidence="1" id="KW-0677">Repeat</keyword>
<dbReference type="PROSITE" id="PS50088">
    <property type="entry name" value="ANK_REPEAT"/>
    <property type="match status" value="2"/>
</dbReference>
<reference evidence="4 5" key="2">
    <citation type="submission" date="2018-11" db="EMBL/GenBank/DDBJ databases">
        <authorList>
            <consortium name="Pathogen Informatics"/>
        </authorList>
    </citation>
    <scope>NUCLEOTIDE SEQUENCE [LARGE SCALE GENOMIC DNA]</scope>
    <source>
        <strain evidence="4 5">Egypt</strain>
    </source>
</reference>
<name>A0A183AUX5_9TREM</name>
<keyword evidence="2 3" id="KW-0040">ANK repeat</keyword>
<dbReference type="Pfam" id="PF12796">
    <property type="entry name" value="Ank_2"/>
    <property type="match status" value="1"/>
</dbReference>
<dbReference type="SMART" id="SM00248">
    <property type="entry name" value="ANK"/>
    <property type="match status" value="2"/>
</dbReference>
<sequence>MEAKRHGFRQTVPIRVVSYRIHRVQGSQRNLLQSATTPECALPLSQRMMTPLHWAADRGLEDIVSVLLIHSADLNAQDEQDQTPLHYACSCGHISLARLLYKAGANISITDQDGQNPIDLLEEDQRESVLA</sequence>
<dbReference type="PROSITE" id="PS50297">
    <property type="entry name" value="ANK_REP_REGION"/>
    <property type="match status" value="2"/>
</dbReference>
<evidence type="ECO:0000256" key="2">
    <source>
        <dbReference type="ARBA" id="ARBA00023043"/>
    </source>
</evidence>
<gene>
    <name evidence="4" type="ORF">ECPE_LOCUS10760</name>
</gene>
<feature type="repeat" description="ANK" evidence="3">
    <location>
        <begin position="47"/>
        <end position="79"/>
    </location>
</feature>
<proteinExistence type="predicted"/>
<organism evidence="6">
    <name type="scientific">Echinostoma caproni</name>
    <dbReference type="NCBI Taxonomy" id="27848"/>
    <lineage>
        <taxon>Eukaryota</taxon>
        <taxon>Metazoa</taxon>
        <taxon>Spiralia</taxon>
        <taxon>Lophotrochozoa</taxon>
        <taxon>Platyhelminthes</taxon>
        <taxon>Trematoda</taxon>
        <taxon>Digenea</taxon>
        <taxon>Plagiorchiida</taxon>
        <taxon>Echinostomata</taxon>
        <taxon>Echinostomatoidea</taxon>
        <taxon>Echinostomatidae</taxon>
        <taxon>Echinostoma</taxon>
    </lineage>
</organism>
<dbReference type="Proteomes" id="UP000272942">
    <property type="component" value="Unassembled WGS sequence"/>
</dbReference>
<dbReference type="WBParaSite" id="ECPE_0001079301-mRNA-1">
    <property type="protein sequence ID" value="ECPE_0001079301-mRNA-1"/>
    <property type="gene ID" value="ECPE_0001079301"/>
</dbReference>
<dbReference type="PANTHER" id="PTHR24171">
    <property type="entry name" value="ANKYRIN REPEAT DOMAIN-CONTAINING PROTEIN 39-RELATED"/>
    <property type="match status" value="1"/>
</dbReference>
<reference evidence="6" key="1">
    <citation type="submission" date="2016-06" db="UniProtKB">
        <authorList>
            <consortium name="WormBaseParasite"/>
        </authorList>
    </citation>
    <scope>IDENTIFICATION</scope>
</reference>
<dbReference type="InterPro" id="IPR036770">
    <property type="entry name" value="Ankyrin_rpt-contain_sf"/>
</dbReference>
<dbReference type="EMBL" id="UZAN01049621">
    <property type="protein sequence ID" value="VDP87573.1"/>
    <property type="molecule type" value="Genomic_DNA"/>
</dbReference>
<evidence type="ECO:0000313" key="6">
    <source>
        <dbReference type="WBParaSite" id="ECPE_0001079301-mRNA-1"/>
    </source>
</evidence>
<dbReference type="Gene3D" id="1.25.40.20">
    <property type="entry name" value="Ankyrin repeat-containing domain"/>
    <property type="match status" value="1"/>
</dbReference>
<protein>
    <submittedName>
        <fullName evidence="6">ANK_REP_REGION domain-containing protein</fullName>
    </submittedName>
</protein>
<feature type="repeat" description="ANK" evidence="3">
    <location>
        <begin position="80"/>
        <end position="112"/>
    </location>
</feature>
<keyword evidence="5" id="KW-1185">Reference proteome</keyword>
<evidence type="ECO:0000256" key="1">
    <source>
        <dbReference type="ARBA" id="ARBA00022737"/>
    </source>
</evidence>
<evidence type="ECO:0000313" key="5">
    <source>
        <dbReference type="Proteomes" id="UP000272942"/>
    </source>
</evidence>